<dbReference type="PANTHER" id="PTHR19879">
    <property type="entry name" value="TRANSCRIPTION INITIATION FACTOR TFIID"/>
    <property type="match status" value="1"/>
</dbReference>
<dbReference type="Pfam" id="PF13365">
    <property type="entry name" value="Trypsin_2"/>
    <property type="match status" value="1"/>
</dbReference>
<sequence length="1359" mass="146629">MPELAVPVATPLAGGLEPAIVRVRGEDGSAVGAGFLVAGRTVLTCAHVVQRAGRARVEFPLLPGSSTLDAEITALLPALADGTGDIAVLTLAEDPPPAARPARMAVEDELWGHPCRLFGFSGGREDGVWAAGILRGRQAIGWVQLESSGTTGYTVEPGFSGAPVWDDELAAVVGMAVAAEVDGDLRAAYMIPTALLTRAWTSLSDITRPPCPYRGLAAFREQDAAVFFGREDRTAQLVQEIGRRSFVAVVGPSGTGKSSLVFSGLLPVVHQRPDWVTATMRAARASSGVAALAAALLPLLEPDQTETERLAALARLTGVLRDGHLRDVVDRILTRAGARRLLLIVDQFEEVFGSADAAEITGIVLSGLGEGGVTAVITLRADFLGQALQLPALAEALGESVTAVGEMDRHRLRQVIEEPLPACMAYEPGLVDRILDDVGDEAGRLPLLEFALTLLWERQENGRLTHAAYHELGGVKGALARYAEQVYQEQVEPADREPFRRLLTQLVRPGESGEPVRRVARRAELGERRWQLGQRLAATRLVTAGRDALGSETLELVHEALIDGWSRLRQWADEDHAFRAWQEDVRKDVLEWQKLDRDVGTLLRGMPLAEAVRWLGERDDDIGDAERRYIVASKVYQGRSVRRLRAIVAALTVLGLVAAGLGVIALEQGRDKARQANKSQARYLVGQAEEISGSADTRKDLGLLLAAAAYRFFPNDETTGNLTFAASRYRFVSHLLPVEASAGAIVFSPSDPHLLAVSGANRIELWDVERRTLVHAVPVVGYAYGGSAMDFAPAGDVVAFAETGQRETRVKLWRHATGDLVLLPTGKKLTESVSELRFSPDGRRLVACTENGYLSWSVDRLAKGVTIPRPAAEQGCQFAWNSDSATITVADGTDLVTWDVSTGQRQNLVKVSLPADELRMFGLDRKETITGLAGTRDGRVAAVQSRGGMVWWDLERRAPRPGFSPERSVGELPVFSADNRWAFFESGAVVRLSDRARVRTVPTDSSSSGKTVALSGDGSTVAFVQDGPVQIVHLGDFDPVPVPESQPSLGLWADGRHVTLLERPVATTVTLDPPRSEVSTRIEISRDPADPQDMALSDGAGMIAGVDPAHQVRLWNTETRPTTSRAFPGPWRRLRTVMSDHAGTSLVAIEESRAYVVNTATGAIVPVPFGDGFFPAELALGPGGRYLFAGDADSHRSVLWDTSSGTATAVPLPYSAGNPVFSPDGRWLGLTTGNDVVVRDLTTGTEFRRFHSIGVAAFDRQGARIALEMQTTDQRGVAIEVRDLGSGHLIHKIYRLNSSPVMFTADGARVIVADGGVLADHLLGAEVALRRVCELVGRDLTRDEWQTYASGFPYRRICP</sequence>
<reference evidence="2" key="1">
    <citation type="submission" date="2021-01" db="EMBL/GenBank/DDBJ databases">
        <title>Whole genome shotgun sequence of Actinoplanes cyaneus NBRC 14990.</title>
        <authorList>
            <person name="Komaki H."/>
            <person name="Tamura T."/>
        </authorList>
    </citation>
    <scope>NUCLEOTIDE SEQUENCE</scope>
    <source>
        <strain evidence="2">NBRC 14990</strain>
    </source>
</reference>
<dbReference type="Gene3D" id="2.40.10.120">
    <property type="match status" value="1"/>
</dbReference>
<dbReference type="InterPro" id="IPR009003">
    <property type="entry name" value="Peptidase_S1_PA"/>
</dbReference>
<keyword evidence="3" id="KW-1185">Reference proteome</keyword>
<dbReference type="SUPFAM" id="SSF50494">
    <property type="entry name" value="Trypsin-like serine proteases"/>
    <property type="match status" value="1"/>
</dbReference>
<dbReference type="Gene3D" id="3.40.50.300">
    <property type="entry name" value="P-loop containing nucleotide triphosphate hydrolases"/>
    <property type="match status" value="1"/>
</dbReference>
<protein>
    <recommendedName>
        <fullName evidence="1">Novel STAND NTPase 1 domain-containing protein</fullName>
    </recommendedName>
</protein>
<proteinExistence type="predicted"/>
<gene>
    <name evidence="2" type="ORF">Acy02nite_34960</name>
</gene>
<accession>A0A919M0Y1</accession>
<dbReference type="Proteomes" id="UP000619479">
    <property type="component" value="Unassembled WGS sequence"/>
</dbReference>
<dbReference type="SUPFAM" id="SSF52540">
    <property type="entry name" value="P-loop containing nucleoside triphosphate hydrolases"/>
    <property type="match status" value="1"/>
</dbReference>
<evidence type="ECO:0000313" key="2">
    <source>
        <dbReference type="EMBL" id="GID65615.1"/>
    </source>
</evidence>
<comment type="caution">
    <text evidence="2">The sequence shown here is derived from an EMBL/GenBank/DDBJ whole genome shotgun (WGS) entry which is preliminary data.</text>
</comment>
<dbReference type="SUPFAM" id="SSF82171">
    <property type="entry name" value="DPP6 N-terminal domain-like"/>
    <property type="match status" value="2"/>
</dbReference>
<organism evidence="2 3">
    <name type="scientific">Actinoplanes cyaneus</name>
    <dbReference type="NCBI Taxonomy" id="52696"/>
    <lineage>
        <taxon>Bacteria</taxon>
        <taxon>Bacillati</taxon>
        <taxon>Actinomycetota</taxon>
        <taxon>Actinomycetes</taxon>
        <taxon>Micromonosporales</taxon>
        <taxon>Micromonosporaceae</taxon>
        <taxon>Actinoplanes</taxon>
    </lineage>
</organism>
<dbReference type="RefSeq" id="WP_203741798.1">
    <property type="nucleotide sequence ID" value="NZ_BAAAUC010000003.1"/>
</dbReference>
<dbReference type="InterPro" id="IPR049052">
    <property type="entry name" value="nSTAND1"/>
</dbReference>
<feature type="domain" description="Novel STAND NTPase 1" evidence="1">
    <location>
        <begin position="212"/>
        <end position="598"/>
    </location>
</feature>
<dbReference type="InterPro" id="IPR015943">
    <property type="entry name" value="WD40/YVTN_repeat-like_dom_sf"/>
</dbReference>
<dbReference type="Gene3D" id="2.130.10.10">
    <property type="entry name" value="YVTN repeat-like/Quinoprotein amine dehydrogenase"/>
    <property type="match status" value="3"/>
</dbReference>
<dbReference type="EMBL" id="BOMH01000027">
    <property type="protein sequence ID" value="GID65615.1"/>
    <property type="molecule type" value="Genomic_DNA"/>
</dbReference>
<dbReference type="PANTHER" id="PTHR19879:SF9">
    <property type="entry name" value="TRANSCRIPTION INITIATION FACTOR TFIID SUBUNIT 5"/>
    <property type="match status" value="1"/>
</dbReference>
<evidence type="ECO:0000259" key="1">
    <source>
        <dbReference type="Pfam" id="PF20703"/>
    </source>
</evidence>
<name>A0A919M0Y1_9ACTN</name>
<dbReference type="InterPro" id="IPR027417">
    <property type="entry name" value="P-loop_NTPase"/>
</dbReference>
<evidence type="ECO:0000313" key="3">
    <source>
        <dbReference type="Proteomes" id="UP000619479"/>
    </source>
</evidence>
<dbReference type="Pfam" id="PF20703">
    <property type="entry name" value="nSTAND1"/>
    <property type="match status" value="1"/>
</dbReference>